<dbReference type="GO" id="GO:0020037">
    <property type="term" value="F:heme binding"/>
    <property type="evidence" value="ECO:0007669"/>
    <property type="project" value="UniProtKB-UniRule"/>
</dbReference>
<keyword evidence="5 16" id="KW-0285">Flavoprotein</keyword>
<dbReference type="GO" id="GO:0050660">
    <property type="term" value="F:flavin adenine dinucleotide binding"/>
    <property type="evidence" value="ECO:0007669"/>
    <property type="project" value="TreeGrafter"/>
</dbReference>
<dbReference type="SUPFAM" id="SSF48264">
    <property type="entry name" value="Cytochrome P450"/>
    <property type="match status" value="1"/>
</dbReference>
<dbReference type="PROSITE" id="PS51384">
    <property type="entry name" value="FAD_FR"/>
    <property type="match status" value="1"/>
</dbReference>
<evidence type="ECO:0000256" key="8">
    <source>
        <dbReference type="ARBA" id="ARBA00022827"/>
    </source>
</evidence>
<evidence type="ECO:0000256" key="17">
    <source>
        <dbReference type="PIRSR" id="PIRSR000209-1"/>
    </source>
</evidence>
<dbReference type="EMBL" id="JBANMG010000005">
    <property type="protein sequence ID" value="KAK6952567.1"/>
    <property type="molecule type" value="Genomic_DNA"/>
</dbReference>
<protein>
    <recommendedName>
        <fullName evidence="16">Bifunctional cytochrome P450/NADPH--P450 reductase</fullName>
    </recommendedName>
    <domain>
        <recommendedName>
            <fullName evidence="16">Cytochrome P450</fullName>
            <ecNumber evidence="16">1.14.14.1</ecNumber>
        </recommendedName>
    </domain>
    <domain>
        <recommendedName>
            <fullName evidence="16">NADPH--cytochrome P450 reductase</fullName>
            <ecNumber evidence="16">1.6.2.4</ecNumber>
        </recommendedName>
    </domain>
</protein>
<evidence type="ECO:0000256" key="7">
    <source>
        <dbReference type="ARBA" id="ARBA00022723"/>
    </source>
</evidence>
<dbReference type="InterPro" id="IPR001094">
    <property type="entry name" value="Flavdoxin-like"/>
</dbReference>
<feature type="domain" description="FAD-binding FR-type" evidence="20">
    <location>
        <begin position="638"/>
        <end position="866"/>
    </location>
</feature>
<keyword evidence="8 16" id="KW-0274">FAD</keyword>
<evidence type="ECO:0000313" key="22">
    <source>
        <dbReference type="Proteomes" id="UP001369815"/>
    </source>
</evidence>
<evidence type="ECO:0000256" key="4">
    <source>
        <dbReference type="ARBA" id="ARBA00022617"/>
    </source>
</evidence>
<keyword evidence="4 16" id="KW-0349">Heme</keyword>
<evidence type="ECO:0000256" key="6">
    <source>
        <dbReference type="ARBA" id="ARBA00022643"/>
    </source>
</evidence>
<comment type="caution">
    <text evidence="21">The sequence shown here is derived from an EMBL/GenBank/DDBJ whole genome shotgun (WGS) entry which is preliminary data.</text>
</comment>
<feature type="binding site" description="axial binding residue" evidence="17">
    <location>
        <position position="367"/>
    </location>
    <ligand>
        <name>heme</name>
        <dbReference type="ChEBI" id="CHEBI:30413"/>
    </ligand>
    <ligandPart>
        <name>Fe</name>
        <dbReference type="ChEBI" id="CHEBI:18248"/>
    </ligandPart>
</feature>
<comment type="catalytic activity">
    <reaction evidence="14 16">
        <text>an organic molecule + reduced [NADPH--hemoprotein reductase] + O2 = an alcohol + oxidized [NADPH--hemoprotein reductase] + H2O + H(+)</text>
        <dbReference type="Rhea" id="RHEA:17149"/>
        <dbReference type="Rhea" id="RHEA-COMP:11964"/>
        <dbReference type="Rhea" id="RHEA-COMP:11965"/>
        <dbReference type="ChEBI" id="CHEBI:15377"/>
        <dbReference type="ChEBI" id="CHEBI:15378"/>
        <dbReference type="ChEBI" id="CHEBI:15379"/>
        <dbReference type="ChEBI" id="CHEBI:30879"/>
        <dbReference type="ChEBI" id="CHEBI:57618"/>
        <dbReference type="ChEBI" id="CHEBI:58210"/>
        <dbReference type="ChEBI" id="CHEBI:142491"/>
        <dbReference type="EC" id="1.14.14.1"/>
    </reaction>
</comment>
<dbReference type="FunFam" id="2.40.30.10:FF:000198">
    <property type="entry name" value="Bifunctional cytochrome P450/NADPH--P450 reductase"/>
    <property type="match status" value="1"/>
</dbReference>
<comment type="similarity">
    <text evidence="2 16">In the N-terminal section; belongs to the cytochrome P450 family.</text>
</comment>
<feature type="domain" description="Flavodoxin-like" evidence="19">
    <location>
        <begin position="459"/>
        <end position="601"/>
    </location>
</feature>
<dbReference type="SUPFAM" id="SSF63380">
    <property type="entry name" value="Riboflavin synthase domain-like"/>
    <property type="match status" value="1"/>
</dbReference>
<evidence type="ECO:0000313" key="21">
    <source>
        <dbReference type="EMBL" id="KAK6952567.1"/>
    </source>
</evidence>
<dbReference type="Gene3D" id="3.40.50.80">
    <property type="entry name" value="Nucleotide-binding domain of ferredoxin-NADP reductase (FNR) module"/>
    <property type="match status" value="1"/>
</dbReference>
<dbReference type="InterPro" id="IPR029039">
    <property type="entry name" value="Flavoprotein-like_sf"/>
</dbReference>
<feature type="compositionally biased region" description="Basic and acidic residues" evidence="18">
    <location>
        <begin position="436"/>
        <end position="451"/>
    </location>
</feature>
<keyword evidence="11 16" id="KW-0560">Oxidoreductase</keyword>
<dbReference type="Pfam" id="PF00258">
    <property type="entry name" value="Flavodoxin_1"/>
    <property type="match status" value="1"/>
</dbReference>
<comment type="cofactor">
    <cofactor evidence="16">
        <name>FAD</name>
        <dbReference type="ChEBI" id="CHEBI:57692"/>
    </cofactor>
    <cofactor evidence="16">
        <name>FMN</name>
        <dbReference type="ChEBI" id="CHEBI:58210"/>
    </cofactor>
</comment>
<dbReference type="InterPro" id="IPR001433">
    <property type="entry name" value="OxRdtase_FAD/NAD-bd"/>
</dbReference>
<dbReference type="CDD" id="cd06206">
    <property type="entry name" value="bifunctional_CYPOR"/>
    <property type="match status" value="1"/>
</dbReference>
<dbReference type="InterPro" id="IPR017927">
    <property type="entry name" value="FAD-bd_FR_type"/>
</dbReference>
<dbReference type="Gene3D" id="1.10.630.10">
    <property type="entry name" value="Cytochrome P450"/>
    <property type="match status" value="2"/>
</dbReference>
<dbReference type="GO" id="GO:0005829">
    <property type="term" value="C:cytosol"/>
    <property type="evidence" value="ECO:0007669"/>
    <property type="project" value="TreeGrafter"/>
</dbReference>
<dbReference type="Pfam" id="PF00667">
    <property type="entry name" value="FAD_binding_1"/>
    <property type="match status" value="1"/>
</dbReference>
<evidence type="ECO:0000256" key="12">
    <source>
        <dbReference type="ARBA" id="ARBA00023004"/>
    </source>
</evidence>
<dbReference type="Gene3D" id="1.20.990.10">
    <property type="entry name" value="NADPH-cytochrome p450 Reductase, Chain A, domain 3"/>
    <property type="match status" value="1"/>
</dbReference>
<dbReference type="InterPro" id="IPR023173">
    <property type="entry name" value="NADPH_Cyt_P450_Rdtase_alpha"/>
</dbReference>
<dbReference type="GO" id="GO:0010181">
    <property type="term" value="F:FMN binding"/>
    <property type="evidence" value="ECO:0007669"/>
    <property type="project" value="UniProtKB-UniRule"/>
</dbReference>
<name>A0AAX6MJI0_9PEZI</name>
<evidence type="ECO:0000259" key="19">
    <source>
        <dbReference type="PROSITE" id="PS50902"/>
    </source>
</evidence>
<dbReference type="PRINTS" id="PR00369">
    <property type="entry name" value="FLAVODOXIN"/>
</dbReference>
<proteinExistence type="inferred from homology"/>
<dbReference type="InterPro" id="IPR001709">
    <property type="entry name" value="Flavoprot_Pyr_Nucl_cyt_Rdtase"/>
</dbReference>
<evidence type="ECO:0000256" key="16">
    <source>
        <dbReference type="PIRNR" id="PIRNR000209"/>
    </source>
</evidence>
<evidence type="ECO:0000256" key="11">
    <source>
        <dbReference type="ARBA" id="ARBA00023002"/>
    </source>
</evidence>
<evidence type="ECO:0000256" key="13">
    <source>
        <dbReference type="ARBA" id="ARBA00023033"/>
    </source>
</evidence>
<keyword evidence="7 16" id="KW-0479">Metal-binding</keyword>
<dbReference type="GO" id="GO:0005506">
    <property type="term" value="F:iron ion binding"/>
    <property type="evidence" value="ECO:0007669"/>
    <property type="project" value="UniProtKB-UniRule"/>
</dbReference>
<keyword evidence="22" id="KW-1185">Reference proteome</keyword>
<reference evidence="21 22" key="1">
    <citation type="journal article" date="2024" name="Front Chem Biol">
        <title>Unveiling the potential of Daldinia eschscholtzii MFLUCC 19-0629 through bioactivity and bioinformatics studies for enhanced sustainable agriculture production.</title>
        <authorList>
            <person name="Brooks S."/>
            <person name="Weaver J.A."/>
            <person name="Klomchit A."/>
            <person name="Alharthi S.A."/>
            <person name="Onlamun T."/>
            <person name="Nurani R."/>
            <person name="Vong T.K."/>
            <person name="Alberti F."/>
            <person name="Greco C."/>
        </authorList>
    </citation>
    <scope>NUCLEOTIDE SEQUENCE [LARGE SCALE GENOMIC DNA]</scope>
    <source>
        <strain evidence="21">MFLUCC 19-0629</strain>
    </source>
</reference>
<comment type="cofactor">
    <cofactor evidence="1 16 17">
        <name>heme</name>
        <dbReference type="ChEBI" id="CHEBI:30413"/>
    </cofactor>
</comment>
<organism evidence="21 22">
    <name type="scientific">Daldinia eschscholtzii</name>
    <dbReference type="NCBI Taxonomy" id="292717"/>
    <lineage>
        <taxon>Eukaryota</taxon>
        <taxon>Fungi</taxon>
        <taxon>Dikarya</taxon>
        <taxon>Ascomycota</taxon>
        <taxon>Pezizomycotina</taxon>
        <taxon>Sordariomycetes</taxon>
        <taxon>Xylariomycetidae</taxon>
        <taxon>Xylariales</taxon>
        <taxon>Hypoxylaceae</taxon>
        <taxon>Daldinia</taxon>
    </lineage>
</organism>
<keyword evidence="6 16" id="KW-0288">FMN</keyword>
<evidence type="ECO:0000256" key="14">
    <source>
        <dbReference type="ARBA" id="ARBA00047827"/>
    </source>
</evidence>
<accession>A0AAX6MJI0</accession>
<keyword evidence="9 16" id="KW-0521">NADP</keyword>
<evidence type="ECO:0000259" key="20">
    <source>
        <dbReference type="PROSITE" id="PS51384"/>
    </source>
</evidence>
<evidence type="ECO:0000256" key="2">
    <source>
        <dbReference type="ARBA" id="ARBA00010018"/>
    </source>
</evidence>
<evidence type="ECO:0000256" key="3">
    <source>
        <dbReference type="ARBA" id="ARBA00022448"/>
    </source>
</evidence>
<evidence type="ECO:0000256" key="10">
    <source>
        <dbReference type="ARBA" id="ARBA00022982"/>
    </source>
</evidence>
<keyword evidence="3 16" id="KW-0813">Transport</keyword>
<dbReference type="InterPro" id="IPR036396">
    <property type="entry name" value="Cyt_P450_sf"/>
</dbReference>
<keyword evidence="10 16" id="KW-0249">Electron transport</keyword>
<evidence type="ECO:0000256" key="1">
    <source>
        <dbReference type="ARBA" id="ARBA00001971"/>
    </source>
</evidence>
<dbReference type="InterPro" id="IPR008254">
    <property type="entry name" value="Flavodoxin/NO_synth"/>
</dbReference>
<dbReference type="PROSITE" id="PS50902">
    <property type="entry name" value="FLAVODOXIN_LIKE"/>
    <property type="match status" value="1"/>
</dbReference>
<dbReference type="SUPFAM" id="SSF52218">
    <property type="entry name" value="Flavoproteins"/>
    <property type="match status" value="1"/>
</dbReference>
<dbReference type="PRINTS" id="PR00371">
    <property type="entry name" value="FPNCR"/>
</dbReference>
<dbReference type="PROSITE" id="PS00086">
    <property type="entry name" value="CYTOCHROME_P450"/>
    <property type="match status" value="1"/>
</dbReference>
<evidence type="ECO:0000256" key="9">
    <source>
        <dbReference type="ARBA" id="ARBA00022857"/>
    </source>
</evidence>
<keyword evidence="12 16" id="KW-0408">Iron</keyword>
<dbReference type="InterPro" id="IPR017972">
    <property type="entry name" value="Cyt_P450_CS"/>
</dbReference>
<dbReference type="AlphaFoldDB" id="A0AAX6MJI0"/>
<gene>
    <name evidence="21" type="ORF">Daesc_004857</name>
</gene>
<dbReference type="Pfam" id="PF00175">
    <property type="entry name" value="NAD_binding_1"/>
    <property type="match status" value="1"/>
</dbReference>
<dbReference type="CDD" id="cd11068">
    <property type="entry name" value="CYP120A1"/>
    <property type="match status" value="1"/>
</dbReference>
<dbReference type="PANTHER" id="PTHR19384:SF127">
    <property type="entry name" value="BIFUNCTIONAL CYTOCHROME P450_NADPH--P450 REDUCTASE"/>
    <property type="match status" value="1"/>
</dbReference>
<feature type="region of interest" description="Disordered" evidence="18">
    <location>
        <begin position="429"/>
        <end position="451"/>
    </location>
</feature>
<dbReference type="PIRSF" id="PIRSF000209">
    <property type="entry name" value="Bifunctional_P450_P450R"/>
    <property type="match status" value="1"/>
</dbReference>
<dbReference type="Pfam" id="PF00067">
    <property type="entry name" value="p450"/>
    <property type="match status" value="1"/>
</dbReference>
<dbReference type="EC" id="1.6.2.4" evidence="16"/>
<dbReference type="EC" id="1.14.14.1" evidence="16"/>
<dbReference type="GO" id="GO:0070330">
    <property type="term" value="F:aromatase activity"/>
    <property type="evidence" value="ECO:0007669"/>
    <property type="project" value="UniProtKB-UniRule"/>
</dbReference>
<dbReference type="Gene3D" id="3.40.50.360">
    <property type="match status" value="1"/>
</dbReference>
<dbReference type="Proteomes" id="UP001369815">
    <property type="component" value="Unassembled WGS sequence"/>
</dbReference>
<dbReference type="InterPro" id="IPR023206">
    <property type="entry name" value="Bifunctional_P450_P450_red"/>
</dbReference>
<evidence type="ECO:0000256" key="5">
    <source>
        <dbReference type="ARBA" id="ARBA00022630"/>
    </source>
</evidence>
<dbReference type="InterPro" id="IPR003097">
    <property type="entry name" value="CysJ-like_FAD-binding"/>
</dbReference>
<sequence>MTTESPVPIPEPPQLPFLGYVTGIDPDNSVISFGRIAENYGEIFRARVPGASLVWISTHALVDEVCDEKRFQKKPNDVITQLRSGLHDGLFTATNDEPNWGIAHRVLMPAFGPKGIRDMFDEMKDIGSQLALKWARHGPHARINAPEDFTRLTLDTIALCSMGFRFNSFYSENLHPFVNAMVEFLLESGRRTQRLPLPSFVYRARDKIYESHVAVLSETAQTVLNERLADPDNDRKDLLTAMIKGRDSLTGQKMSDASIIDNLITFLVAGHETTSGMLSYAMVLREALRLDSPIPVFSVSPAEDTLLAGKYKIHKGEFIQCLLTKAHLDPAVFEDPTAFKPERMLDENFSKLPKNAWKPFGNGARACIGRPFAMQEAILTMAILFQNFNFVLADSDYELRNKQTLTIKPDNFFIRAILRDNLDPVKLEQRLSGTEPKLDKPKARMHGSDHQRRGRDQEVAILYGSNSGTCESIAQRLAFDAASYGYKVSTLDCMDAAVEKLPENQPVIIITASYEGQAPDNAANFVHWLENIKDKSALRGSSYAVFGCGHHDWSQTFHRIPRLVDTRLEELGATRITEMGLADAALEDPFVAFDTWEDVLWPALNALRAGKQSDELPKMQHASLSVEISNTRPSILKQSVEEGRVLATKLLTADGEPAKKHVEIQLPTGVNYMPGDYLSVLPINPKETVRRAMRRFGLPWDTSIKISGAGIRLPTDEPVPATSVLSDFVELAQPATKRNILTLADVADSEEDSKALKKLAAGHYDAEVLAKRASILDLLEMFPSVNLSLGSFLAMLPPMRLRQYSISSSPLEDPQKASITFSLVSGRAKSGRGDYIGVTSSYLGSLEPNDRLRVSVRPSHMAFHLPDTPEETPLILIAAGSGIAPFRGFIQHRAVMIKSGRKLAPAVLYHGCREPGKDDIYSAEFIEWEKAGAVTIKRAFSRTPEKSDGSKYVQDIVWADRLHFLQLWREGAQLYICGSRKVSQGIEKVIKNIRQEESQLNGEILSDEEAKKWWDELRNIRYATDVFD</sequence>
<comment type="catalytic activity">
    <reaction evidence="15 16">
        <text>2 oxidized [cytochrome P450] + NADPH = 2 reduced [cytochrome P450] + NADP(+) + H(+)</text>
        <dbReference type="Rhea" id="RHEA:24040"/>
        <dbReference type="Rhea" id="RHEA-COMP:14627"/>
        <dbReference type="Rhea" id="RHEA-COMP:14628"/>
        <dbReference type="ChEBI" id="CHEBI:15378"/>
        <dbReference type="ChEBI" id="CHEBI:55376"/>
        <dbReference type="ChEBI" id="CHEBI:57783"/>
        <dbReference type="ChEBI" id="CHEBI:58349"/>
        <dbReference type="ChEBI" id="CHEBI:60344"/>
        <dbReference type="EC" id="1.6.2.4"/>
    </reaction>
</comment>
<dbReference type="InterPro" id="IPR001128">
    <property type="entry name" value="Cyt_P450"/>
</dbReference>
<keyword evidence="13 16" id="KW-0503">Monooxygenase</keyword>
<dbReference type="Gene3D" id="2.40.30.10">
    <property type="entry name" value="Translation factors"/>
    <property type="match status" value="1"/>
</dbReference>
<evidence type="ECO:0000256" key="15">
    <source>
        <dbReference type="ARBA" id="ARBA00049342"/>
    </source>
</evidence>
<dbReference type="InterPro" id="IPR017938">
    <property type="entry name" value="Riboflavin_synthase-like_b-brl"/>
</dbReference>
<evidence type="ECO:0000256" key="18">
    <source>
        <dbReference type="SAM" id="MobiDB-lite"/>
    </source>
</evidence>
<dbReference type="SUPFAM" id="SSF52343">
    <property type="entry name" value="Ferredoxin reductase-like, C-terminal NADP-linked domain"/>
    <property type="match status" value="1"/>
</dbReference>
<dbReference type="GO" id="GO:0003958">
    <property type="term" value="F:NADPH-hemoprotein reductase activity"/>
    <property type="evidence" value="ECO:0007669"/>
    <property type="project" value="UniProtKB-UniRule"/>
</dbReference>
<dbReference type="InterPro" id="IPR039261">
    <property type="entry name" value="FNR_nucleotide-bd"/>
</dbReference>
<dbReference type="PANTHER" id="PTHR19384">
    <property type="entry name" value="NITRIC OXIDE SYNTHASE-RELATED"/>
    <property type="match status" value="1"/>
</dbReference>